<feature type="compositionally biased region" description="Polar residues" evidence="1">
    <location>
        <begin position="27"/>
        <end position="40"/>
    </location>
</feature>
<feature type="compositionally biased region" description="Low complexity" evidence="1">
    <location>
        <begin position="560"/>
        <end position="575"/>
    </location>
</feature>
<protein>
    <submittedName>
        <fullName evidence="3">Uncharacterized protein</fullName>
    </submittedName>
</protein>
<proteinExistence type="predicted"/>
<evidence type="ECO:0000313" key="4">
    <source>
        <dbReference type="Proteomes" id="UP001153069"/>
    </source>
</evidence>
<dbReference type="AlphaFoldDB" id="A0A9N8EE02"/>
<evidence type="ECO:0000256" key="2">
    <source>
        <dbReference type="SAM" id="Phobius"/>
    </source>
</evidence>
<reference evidence="3" key="1">
    <citation type="submission" date="2020-06" db="EMBL/GenBank/DDBJ databases">
        <authorList>
            <consortium name="Plant Systems Biology data submission"/>
        </authorList>
    </citation>
    <scope>NUCLEOTIDE SEQUENCE</scope>
    <source>
        <strain evidence="3">D6</strain>
    </source>
</reference>
<feature type="transmembrane region" description="Helical" evidence="2">
    <location>
        <begin position="489"/>
        <end position="509"/>
    </location>
</feature>
<dbReference type="Proteomes" id="UP001153069">
    <property type="component" value="Unassembled WGS sequence"/>
</dbReference>
<evidence type="ECO:0000313" key="3">
    <source>
        <dbReference type="EMBL" id="CAB9519711.1"/>
    </source>
</evidence>
<feature type="region of interest" description="Disordered" evidence="1">
    <location>
        <begin position="519"/>
        <end position="575"/>
    </location>
</feature>
<organism evidence="3 4">
    <name type="scientific">Seminavis robusta</name>
    <dbReference type="NCBI Taxonomy" id="568900"/>
    <lineage>
        <taxon>Eukaryota</taxon>
        <taxon>Sar</taxon>
        <taxon>Stramenopiles</taxon>
        <taxon>Ochrophyta</taxon>
        <taxon>Bacillariophyta</taxon>
        <taxon>Bacillariophyceae</taxon>
        <taxon>Bacillariophycidae</taxon>
        <taxon>Naviculales</taxon>
        <taxon>Naviculaceae</taxon>
        <taxon>Seminavis</taxon>
    </lineage>
</organism>
<dbReference type="EMBL" id="CAICTM010001037">
    <property type="protein sequence ID" value="CAB9519711.1"/>
    <property type="molecule type" value="Genomic_DNA"/>
</dbReference>
<feature type="region of interest" description="Disordered" evidence="1">
    <location>
        <begin position="1"/>
        <end position="119"/>
    </location>
</feature>
<keyword evidence="4" id="KW-1185">Reference proteome</keyword>
<comment type="caution">
    <text evidence="3">The sequence shown here is derived from an EMBL/GenBank/DDBJ whole genome shotgun (WGS) entry which is preliminary data.</text>
</comment>
<feature type="compositionally biased region" description="Basic and acidic residues" evidence="1">
    <location>
        <begin position="89"/>
        <end position="99"/>
    </location>
</feature>
<gene>
    <name evidence="3" type="ORF">SEMRO_1039_G234370.1</name>
</gene>
<feature type="compositionally biased region" description="Basic and acidic residues" evidence="1">
    <location>
        <begin position="66"/>
        <end position="76"/>
    </location>
</feature>
<feature type="compositionally biased region" description="Gly residues" evidence="1">
    <location>
        <begin position="1"/>
        <end position="17"/>
    </location>
</feature>
<keyword evidence="2" id="KW-0812">Transmembrane</keyword>
<accession>A0A9N8EE02</accession>
<dbReference type="OrthoDB" id="48830at2759"/>
<keyword evidence="2" id="KW-0472">Membrane</keyword>
<name>A0A9N8EE02_9STRA</name>
<keyword evidence="2" id="KW-1133">Transmembrane helix</keyword>
<evidence type="ECO:0000256" key="1">
    <source>
        <dbReference type="SAM" id="MobiDB-lite"/>
    </source>
</evidence>
<sequence length="606" mass="67406">MVHGGGSRSGGSRGGGEARVSSHHQSNRQQHTRGSSNSSRTVHHANHRDSSPRNGGIATSTTPNRTRGENDGEFARHGASSRMHHGRTSGRETPSRVEDIGQFTRHGGGTRTGRSSHRHGFFDRFRPFSIYSNRHRRREEEEEVPVERSNHWRQREPLLWRRTHRQRRHVIPGGDDDDDDGCDCNPCLFCCCFLSCLTCCCREGVSGLGRSCGNLFGSPGRFCGDTCGSLFSASRSTLPVLVATALLFAILCVFSSQNETWTLNAGESRQIHPTWLTRAVEVQYLWSQHDAIDVSVYAFAKKCPPLTGPIKKVSEQHGMTFGNQDFQFDYFFLNKGSKVEADFTQLQGASNVYLLRGQDKISILQQDDILHDEDKWSDLLKSSLKTWRLKDTYRQPTVGRFQADRNDAYTLLYDNPYPRGADLLVDLWFELTTFNVKGKTPICSDIAFNSCPPIQTEFAKCIILDTSPWHDNSQGNEEISIRIIGKRDFSFIALLSLIPGVLVILYKIWSCLKNRRRTSRQRVSREDEEHGGANASAREGTAATAPPSEEDESSTPLLRPSAPLASEDASAPADEAIPVAAARIVEDSAPDAIAVTPVEAPRDGTK</sequence>